<dbReference type="AlphaFoldDB" id="A0A498NL96"/>
<feature type="transmembrane region" description="Helical" evidence="2">
    <location>
        <begin position="56"/>
        <end position="79"/>
    </location>
</feature>
<keyword evidence="4" id="KW-1185">Reference proteome</keyword>
<evidence type="ECO:0000313" key="4">
    <source>
        <dbReference type="Proteomes" id="UP000290572"/>
    </source>
</evidence>
<feature type="region of interest" description="Disordered" evidence="1">
    <location>
        <begin position="20"/>
        <end position="46"/>
    </location>
</feature>
<keyword evidence="2" id="KW-0812">Transmembrane</keyword>
<evidence type="ECO:0000256" key="1">
    <source>
        <dbReference type="SAM" id="MobiDB-lite"/>
    </source>
</evidence>
<gene>
    <name evidence="3" type="ORF">ROHU_016067</name>
</gene>
<keyword evidence="2" id="KW-1133">Transmembrane helix</keyword>
<dbReference type="Proteomes" id="UP000290572">
    <property type="component" value="Unassembled WGS sequence"/>
</dbReference>
<reference evidence="3 4" key="1">
    <citation type="submission" date="2018-03" db="EMBL/GenBank/DDBJ databases">
        <title>Draft genome sequence of Rohu Carp (Labeo rohita).</title>
        <authorList>
            <person name="Das P."/>
            <person name="Kushwaha B."/>
            <person name="Joshi C.G."/>
            <person name="Kumar D."/>
            <person name="Nagpure N.S."/>
            <person name="Sahoo L."/>
            <person name="Das S.P."/>
            <person name="Bit A."/>
            <person name="Patnaik S."/>
            <person name="Meher P.K."/>
            <person name="Jayasankar P."/>
            <person name="Koringa P.G."/>
            <person name="Patel N.V."/>
            <person name="Hinsu A.T."/>
            <person name="Kumar R."/>
            <person name="Pandey M."/>
            <person name="Agarwal S."/>
            <person name="Srivastava S."/>
            <person name="Singh M."/>
            <person name="Iquebal M.A."/>
            <person name="Jaiswal S."/>
            <person name="Angadi U.B."/>
            <person name="Kumar N."/>
            <person name="Raza M."/>
            <person name="Shah T.M."/>
            <person name="Rai A."/>
            <person name="Jena J.K."/>
        </authorList>
    </citation>
    <scope>NUCLEOTIDE SEQUENCE [LARGE SCALE GENOMIC DNA]</scope>
    <source>
        <strain evidence="3">DASCIFA01</strain>
        <tissue evidence="3">Testis</tissue>
    </source>
</reference>
<organism evidence="3 4">
    <name type="scientific">Labeo rohita</name>
    <name type="common">Indian major carp</name>
    <name type="synonym">Cyprinus rohita</name>
    <dbReference type="NCBI Taxonomy" id="84645"/>
    <lineage>
        <taxon>Eukaryota</taxon>
        <taxon>Metazoa</taxon>
        <taxon>Chordata</taxon>
        <taxon>Craniata</taxon>
        <taxon>Vertebrata</taxon>
        <taxon>Euteleostomi</taxon>
        <taxon>Actinopterygii</taxon>
        <taxon>Neopterygii</taxon>
        <taxon>Teleostei</taxon>
        <taxon>Ostariophysi</taxon>
        <taxon>Cypriniformes</taxon>
        <taxon>Cyprinidae</taxon>
        <taxon>Labeoninae</taxon>
        <taxon>Labeonini</taxon>
        <taxon>Labeo</taxon>
    </lineage>
</organism>
<keyword evidence="2" id="KW-0472">Membrane</keyword>
<sequence>MSYYGNMNISGERGMEIEYEGMVNNSSDDQTESEYSDSKRHRTPPNTVKIRNYRSAVVCLVLLCVLLLIALIVLCVHIHTIRTNCTQERDEVITEKENLSKERDQLPVVVKGIYYSGY</sequence>
<dbReference type="EMBL" id="QBIY01011354">
    <property type="protein sequence ID" value="RXN32702.1"/>
    <property type="molecule type" value="Genomic_DNA"/>
</dbReference>
<proteinExistence type="predicted"/>
<name>A0A498NL96_LABRO</name>
<protein>
    <submittedName>
        <fullName evidence="3">CD209 antigen-like protein</fullName>
    </submittedName>
</protein>
<accession>A0A498NL96</accession>
<evidence type="ECO:0000256" key="2">
    <source>
        <dbReference type="SAM" id="Phobius"/>
    </source>
</evidence>
<comment type="caution">
    <text evidence="3">The sequence shown here is derived from an EMBL/GenBank/DDBJ whole genome shotgun (WGS) entry which is preliminary data.</text>
</comment>
<evidence type="ECO:0000313" key="3">
    <source>
        <dbReference type="EMBL" id="RXN32702.1"/>
    </source>
</evidence>